<dbReference type="KEGG" id="nml:Namu_2656"/>
<evidence type="ECO:0000256" key="2">
    <source>
        <dbReference type="ARBA" id="ARBA00023172"/>
    </source>
</evidence>
<dbReference type="InParanoid" id="C8X7Q0"/>
<feature type="region of interest" description="Disordered" evidence="3">
    <location>
        <begin position="1"/>
        <end position="20"/>
    </location>
</feature>
<dbReference type="eggNOG" id="COG1961">
    <property type="taxonomic scope" value="Bacteria"/>
</dbReference>
<dbReference type="Proteomes" id="UP000002218">
    <property type="component" value="Chromosome"/>
</dbReference>
<dbReference type="Pfam" id="PF07508">
    <property type="entry name" value="Recombinase"/>
    <property type="match status" value="1"/>
</dbReference>
<reference evidence="5 6" key="2">
    <citation type="journal article" date="2010" name="Stand. Genomic Sci.">
        <title>Complete genome sequence of Nakamurella multipartita type strain (Y-104).</title>
        <authorList>
            <person name="Tice H."/>
            <person name="Mayilraj S."/>
            <person name="Sims D."/>
            <person name="Lapidus A."/>
            <person name="Nolan M."/>
            <person name="Lucas S."/>
            <person name="Glavina Del Rio T."/>
            <person name="Copeland A."/>
            <person name="Cheng J.F."/>
            <person name="Meincke L."/>
            <person name="Bruce D."/>
            <person name="Goodwin L."/>
            <person name="Pitluck S."/>
            <person name="Ivanova N."/>
            <person name="Mavromatis K."/>
            <person name="Ovchinnikova G."/>
            <person name="Pati A."/>
            <person name="Chen A."/>
            <person name="Palaniappan K."/>
            <person name="Land M."/>
            <person name="Hauser L."/>
            <person name="Chang Y.J."/>
            <person name="Jeffries C.D."/>
            <person name="Detter J.C."/>
            <person name="Brettin T."/>
            <person name="Rohde M."/>
            <person name="Goker M."/>
            <person name="Bristow J."/>
            <person name="Eisen J.A."/>
            <person name="Markowitz V."/>
            <person name="Hugenholtz P."/>
            <person name="Kyrpides N.C."/>
            <person name="Klenk H.P."/>
            <person name="Chen F."/>
        </authorList>
    </citation>
    <scope>NUCLEOTIDE SEQUENCE [LARGE SCALE GENOMIC DNA]</scope>
    <source>
        <strain evidence="6">ATCC 700099 / DSM 44233 / CIP 104796 / JCM 9543 / NBRC 105858 / Y-104</strain>
    </source>
</reference>
<gene>
    <name evidence="5" type="ordered locus">Namu_2656</name>
</gene>
<dbReference type="GO" id="GO:0000150">
    <property type="term" value="F:DNA strand exchange activity"/>
    <property type="evidence" value="ECO:0007669"/>
    <property type="project" value="InterPro"/>
</dbReference>
<dbReference type="STRING" id="479431.Namu_2656"/>
<dbReference type="EMBL" id="CP001737">
    <property type="protein sequence ID" value="ACV79003.1"/>
    <property type="molecule type" value="Genomic_DNA"/>
</dbReference>
<dbReference type="AlphaFoldDB" id="C8X7Q0"/>
<dbReference type="HOGENOM" id="CLU_838946_0_0_11"/>
<dbReference type="Gene3D" id="3.90.1750.20">
    <property type="entry name" value="Putative Large Serine Recombinase, Chain B, Domain 2"/>
    <property type="match status" value="1"/>
</dbReference>
<dbReference type="PANTHER" id="PTHR30461:SF2">
    <property type="entry name" value="SERINE RECOMBINASE PINE-RELATED"/>
    <property type="match status" value="1"/>
</dbReference>
<name>C8X7Q0_NAKMY</name>
<dbReference type="InterPro" id="IPR038109">
    <property type="entry name" value="DNA_bind_recomb_sf"/>
</dbReference>
<keyword evidence="6" id="KW-1185">Reference proteome</keyword>
<evidence type="ECO:0000259" key="4">
    <source>
        <dbReference type="PROSITE" id="PS51737"/>
    </source>
</evidence>
<dbReference type="InterPro" id="IPR050639">
    <property type="entry name" value="SSR_resolvase"/>
</dbReference>
<feature type="compositionally biased region" description="Basic and acidic residues" evidence="3">
    <location>
        <begin position="1"/>
        <end position="13"/>
    </location>
</feature>
<feature type="domain" description="Recombinase" evidence="4">
    <location>
        <begin position="68"/>
        <end position="185"/>
    </location>
</feature>
<keyword evidence="2" id="KW-0233">DNA recombination</keyword>
<sequence>MIGTAAHEKRVQLEPDPSPNPLADLDALMGVTHGPVPGIAGSDQAATTRTLMIDAVRQDGRFIGGAAPYGYRLVHDRQHHNPGKAIRGQRRAHLEPDRDQAPILQEIFHRILAGDGHTTLINHLTQRAAPPPIRRGSAGWTVKAISAILDNPRCTGYEFWHPYSARRHPCLPPEAYQILVRSDRPAHPALVAIQDFLTVATMRDHPVRPRPSRTSLAEPILLHRISCAICGRTMSVSSKDGRVRYRCRATPGDPAAGHRSSVYVAESRVLAATAPWLRQQSETCPSWAEDRLALHAMIDAVNLRITYDHGTDSIHATTGIGRQMAFRLTRD</sequence>
<keyword evidence="1" id="KW-0238">DNA-binding</keyword>
<evidence type="ECO:0000313" key="5">
    <source>
        <dbReference type="EMBL" id="ACV79003.1"/>
    </source>
</evidence>
<evidence type="ECO:0000313" key="6">
    <source>
        <dbReference type="Proteomes" id="UP000002218"/>
    </source>
</evidence>
<evidence type="ECO:0000256" key="1">
    <source>
        <dbReference type="ARBA" id="ARBA00023125"/>
    </source>
</evidence>
<reference evidence="6" key="1">
    <citation type="submission" date="2009-09" db="EMBL/GenBank/DDBJ databases">
        <title>The complete genome of Nakamurella multipartita DSM 44233.</title>
        <authorList>
            <consortium name="US DOE Joint Genome Institute (JGI-PGF)"/>
            <person name="Lucas S."/>
            <person name="Copeland A."/>
            <person name="Lapidus A."/>
            <person name="Glavina del Rio T."/>
            <person name="Dalin E."/>
            <person name="Tice H."/>
            <person name="Bruce D."/>
            <person name="Goodwin L."/>
            <person name="Pitluck S."/>
            <person name="Kyrpides N."/>
            <person name="Mavromatis K."/>
            <person name="Ivanova N."/>
            <person name="Ovchinnikova G."/>
            <person name="Sims D."/>
            <person name="Meincke L."/>
            <person name="Brettin T."/>
            <person name="Detter J.C."/>
            <person name="Han C."/>
            <person name="Larimer F."/>
            <person name="Land M."/>
            <person name="Hauser L."/>
            <person name="Markowitz V."/>
            <person name="Cheng J.-F."/>
            <person name="Hugenholtz P."/>
            <person name="Woyke T."/>
            <person name="Wu D."/>
            <person name="Klenk H.-P."/>
            <person name="Eisen J.A."/>
        </authorList>
    </citation>
    <scope>NUCLEOTIDE SEQUENCE [LARGE SCALE GENOMIC DNA]</scope>
    <source>
        <strain evidence="6">ATCC 700099 / DSM 44233 / CIP 104796 / JCM 9543 / NBRC 105858 / Y-104</strain>
    </source>
</reference>
<evidence type="ECO:0000256" key="3">
    <source>
        <dbReference type="SAM" id="MobiDB-lite"/>
    </source>
</evidence>
<proteinExistence type="predicted"/>
<dbReference type="GO" id="GO:0003677">
    <property type="term" value="F:DNA binding"/>
    <property type="evidence" value="ECO:0007669"/>
    <property type="project" value="UniProtKB-KW"/>
</dbReference>
<organism evidence="5 6">
    <name type="scientific">Nakamurella multipartita (strain ATCC 700099 / DSM 44233 / CIP 104796 / JCM 9543 / NBRC 105858 / Y-104)</name>
    <name type="common">Microsphaera multipartita</name>
    <dbReference type="NCBI Taxonomy" id="479431"/>
    <lineage>
        <taxon>Bacteria</taxon>
        <taxon>Bacillati</taxon>
        <taxon>Actinomycetota</taxon>
        <taxon>Actinomycetes</taxon>
        <taxon>Nakamurellales</taxon>
        <taxon>Nakamurellaceae</taxon>
        <taxon>Nakamurella</taxon>
    </lineage>
</organism>
<protein>
    <recommendedName>
        <fullName evidence="4">Recombinase domain-containing protein</fullName>
    </recommendedName>
</protein>
<dbReference type="PANTHER" id="PTHR30461">
    <property type="entry name" value="DNA-INVERTASE FROM LAMBDOID PROPHAGE"/>
    <property type="match status" value="1"/>
</dbReference>
<accession>C8X7Q0</accession>
<dbReference type="InterPro" id="IPR011109">
    <property type="entry name" value="DNA_bind_recombinase_dom"/>
</dbReference>
<dbReference type="PROSITE" id="PS51737">
    <property type="entry name" value="RECOMBINASE_DNA_BIND"/>
    <property type="match status" value="1"/>
</dbReference>